<dbReference type="RefSeq" id="XP_044558911.1">
    <property type="nucleotide sequence ID" value="XM_044710483.1"/>
</dbReference>
<feature type="domain" description="Endonuclease/exonuclease/phosphatase" evidence="1">
    <location>
        <begin position="54"/>
        <end position="358"/>
    </location>
</feature>
<dbReference type="Proteomes" id="UP000444721">
    <property type="component" value="Unassembled WGS sequence"/>
</dbReference>
<dbReference type="VEuPathDB" id="AmoebaDB:NF0045160"/>
<evidence type="ECO:0000313" key="2">
    <source>
        <dbReference type="EMBL" id="KAF0974198.1"/>
    </source>
</evidence>
<dbReference type="PANTHER" id="PTHR12121">
    <property type="entry name" value="CARBON CATABOLITE REPRESSOR PROTEIN 4"/>
    <property type="match status" value="1"/>
</dbReference>
<dbReference type="OMA" id="NNHLAWD"/>
<dbReference type="SUPFAM" id="SSF56219">
    <property type="entry name" value="DNase I-like"/>
    <property type="match status" value="1"/>
</dbReference>
<dbReference type="EMBL" id="VFQX01000053">
    <property type="protein sequence ID" value="KAF0974198.1"/>
    <property type="molecule type" value="Genomic_DNA"/>
</dbReference>
<dbReference type="InterPro" id="IPR005135">
    <property type="entry name" value="Endo/exonuclease/phosphatase"/>
</dbReference>
<dbReference type="VEuPathDB" id="AmoebaDB:FDP41_006808"/>
<dbReference type="GO" id="GO:0000175">
    <property type="term" value="F:3'-5'-RNA exonuclease activity"/>
    <property type="evidence" value="ECO:0007669"/>
    <property type="project" value="TreeGrafter"/>
</dbReference>
<dbReference type="GeneID" id="68114026"/>
<gene>
    <name evidence="2" type="ORF">FDP41_006808</name>
</gene>
<dbReference type="Gene3D" id="3.60.10.10">
    <property type="entry name" value="Endonuclease/exonuclease/phosphatase"/>
    <property type="match status" value="1"/>
</dbReference>
<dbReference type="InterPro" id="IPR036691">
    <property type="entry name" value="Endo/exonu/phosph_ase_sf"/>
</dbReference>
<proteinExistence type="predicted"/>
<organism evidence="2 3">
    <name type="scientific">Naegleria fowleri</name>
    <name type="common">Brain eating amoeba</name>
    <dbReference type="NCBI Taxonomy" id="5763"/>
    <lineage>
        <taxon>Eukaryota</taxon>
        <taxon>Discoba</taxon>
        <taxon>Heterolobosea</taxon>
        <taxon>Tetramitia</taxon>
        <taxon>Eutetramitia</taxon>
        <taxon>Vahlkampfiidae</taxon>
        <taxon>Naegleria</taxon>
    </lineage>
</organism>
<sequence>MSELLLSSSSPATTTTTTQPLLMGRKWKHLDDQQQIHDDDHSVCSDSSSFKLVSYNILAQLYAKHLQVSDPNICDWELRKQRLFKELMNYKTDIICLQEMDLYEQYWKSTMMKGFAGGFDSSYAEKTGKRNGCGTFWRRDRFEMVQHLELHLEELNDYLEHSHHATNTSIAEEPFERRDVANLTLLRDLQSGGERGKLLLIVNNHLAWDPKYPEVKLCQMFYILKAVHQFLNKFAKQCDRDSEHTEVIVSVILCGDYNSLPDSEVYDLITKGRALVPGKEIKFNKHCELFRNGVEYVKSTSSSHHFHSSKQYLINPFPPAKSAYFEIYEKEPEFTNYTSTFHGTLDYVFTFDFDLKSDHDETNKTRPCHENINTDTKELNQKPPSQQLEIVDALEEISFEQAQEFSFLPSLIYPSDHIAHCVKFTWHAQQ</sequence>
<dbReference type="AlphaFoldDB" id="A0A6A5BJE6"/>
<comment type="caution">
    <text evidence="2">The sequence shown here is derived from an EMBL/GenBank/DDBJ whole genome shotgun (WGS) entry which is preliminary data.</text>
</comment>
<dbReference type="VEuPathDB" id="AmoebaDB:NfTy_075420"/>
<evidence type="ECO:0000313" key="3">
    <source>
        <dbReference type="Proteomes" id="UP000444721"/>
    </source>
</evidence>
<dbReference type="Pfam" id="PF03372">
    <property type="entry name" value="Exo_endo_phos"/>
    <property type="match status" value="1"/>
</dbReference>
<dbReference type="PANTHER" id="PTHR12121:SF36">
    <property type="entry name" value="ENDONUCLEASE_EXONUCLEASE_PHOSPHATASE DOMAIN-CONTAINING PROTEIN"/>
    <property type="match status" value="1"/>
</dbReference>
<accession>A0A6A5BJE6</accession>
<reference evidence="2 3" key="1">
    <citation type="journal article" date="2019" name="Sci. Rep.">
        <title>Nanopore sequencing improves the draft genome of the human pathogenic amoeba Naegleria fowleri.</title>
        <authorList>
            <person name="Liechti N."/>
            <person name="Schurch N."/>
            <person name="Bruggmann R."/>
            <person name="Wittwer M."/>
        </authorList>
    </citation>
    <scope>NUCLEOTIDE SEQUENCE [LARGE SCALE GENOMIC DNA]</scope>
    <source>
        <strain evidence="2 3">ATCC 30894</strain>
    </source>
</reference>
<name>A0A6A5BJE6_NAEFO</name>
<keyword evidence="3" id="KW-1185">Reference proteome</keyword>
<protein>
    <recommendedName>
        <fullName evidence="1">Endonuclease/exonuclease/phosphatase domain-containing protein</fullName>
    </recommendedName>
</protein>
<evidence type="ECO:0000259" key="1">
    <source>
        <dbReference type="Pfam" id="PF03372"/>
    </source>
</evidence>
<dbReference type="OrthoDB" id="2866996at2759"/>
<dbReference type="InterPro" id="IPR050410">
    <property type="entry name" value="CCR4/nocturin_mRNA_transcr"/>
</dbReference>